<dbReference type="GO" id="GO:0005658">
    <property type="term" value="C:alpha DNA polymerase:primase complex"/>
    <property type="evidence" value="ECO:0007669"/>
    <property type="project" value="UniProtKB-ARBA"/>
</dbReference>
<feature type="domain" description="DNA primase large subunit C-terminal" evidence="11">
    <location>
        <begin position="293"/>
        <end position="465"/>
    </location>
</feature>
<sequence>MEFVQSNNIGASSRKRNVKHISIEIENDDTLEGPNLQMFTKPLTGEISIAELEVLAKKRLMILKKVEEFGDRHGRGNSPDYIALMDSLLRDNLPIALGCLTDPKAIKNARKEDAMSHFILRLAFCKNVEQTKWFINQEAALFGYRFRKLSRADIRLLLKVNNISAEEATYEEVNEISKEIASSMSMKVKEILGREYFKIPFYEAPDIVRLKRVYLKHGIGYVTFNDLESILVYKYRANIASAMARQIRELASIQEEERLIPILKHIVNKPFYGKNFQVNDVKSVNTIIPSTIDKIAKEHYPPCMRKIHNTLRKEHHLKHSARVQYFSFLRGIGMSLEHTLSFIKSAFAKTVPCDKFDKQYGYYIRHIYGKEGHRRGLKAFSCPKIIIELEIGPNDCNGCPFRHSNKKDLVQLLEEMGLSKDQVVKTTYHLEANRYDYACTKTFEFSHNMKEGSLGELITHPLQYFELSFNAEKQNEIETVE</sequence>
<comment type="similarity">
    <text evidence="2">Belongs to the eukaryotic-type primase large subunit family.</text>
</comment>
<evidence type="ECO:0000256" key="1">
    <source>
        <dbReference type="ARBA" id="ARBA00001966"/>
    </source>
</evidence>
<dbReference type="Pfam" id="PF26466">
    <property type="entry name" value="DNA_primase_lrg_N"/>
    <property type="match status" value="1"/>
</dbReference>
<keyword evidence="9" id="KW-0411">Iron-sulfur</keyword>
<dbReference type="GO" id="GO:0006270">
    <property type="term" value="P:DNA replication initiation"/>
    <property type="evidence" value="ECO:0007669"/>
    <property type="project" value="TreeGrafter"/>
</dbReference>
<dbReference type="InterPro" id="IPR016558">
    <property type="entry name" value="DNA_primase_lsu_euk"/>
</dbReference>
<name>A0A0N4ZNH3_PARTI</name>
<dbReference type="GO" id="GO:0006269">
    <property type="term" value="P:DNA replication, synthesis of primer"/>
    <property type="evidence" value="ECO:0007669"/>
    <property type="project" value="UniProtKB-KW"/>
</dbReference>
<evidence type="ECO:0000256" key="8">
    <source>
        <dbReference type="ARBA" id="ARBA00023004"/>
    </source>
</evidence>
<evidence type="ECO:0000256" key="5">
    <source>
        <dbReference type="ARBA" id="ARBA00022515"/>
    </source>
</evidence>
<keyword evidence="4" id="KW-0004">4Fe-4S</keyword>
<dbReference type="AlphaFoldDB" id="A0A0N4ZNH3"/>
<dbReference type="Pfam" id="PF04104">
    <property type="entry name" value="DNA_primase_lrg"/>
    <property type="match status" value="1"/>
</dbReference>
<reference evidence="13" key="1">
    <citation type="submission" date="2017-02" db="UniProtKB">
        <authorList>
            <consortium name="WormBaseParasite"/>
        </authorList>
    </citation>
    <scope>IDENTIFICATION</scope>
</reference>
<dbReference type="InterPro" id="IPR007238">
    <property type="entry name" value="DNA_primase_lsu_euk/arc"/>
</dbReference>
<dbReference type="GO" id="GO:0051539">
    <property type="term" value="F:4 iron, 4 sulfur cluster binding"/>
    <property type="evidence" value="ECO:0007669"/>
    <property type="project" value="UniProtKB-KW"/>
</dbReference>
<proteinExistence type="inferred from homology"/>
<evidence type="ECO:0000313" key="13">
    <source>
        <dbReference type="WBParaSite" id="PTRK_0001008700.1"/>
    </source>
</evidence>
<evidence type="ECO:0000256" key="9">
    <source>
        <dbReference type="ARBA" id="ARBA00023014"/>
    </source>
</evidence>
<comment type="cofactor">
    <cofactor evidence="1">
        <name>[4Fe-4S] cluster</name>
        <dbReference type="ChEBI" id="CHEBI:49883"/>
    </cofactor>
</comment>
<keyword evidence="5" id="KW-0639">Primosome</keyword>
<evidence type="ECO:0000259" key="11">
    <source>
        <dbReference type="Pfam" id="PF04104"/>
    </source>
</evidence>
<evidence type="ECO:0000313" key="12">
    <source>
        <dbReference type="Proteomes" id="UP000038045"/>
    </source>
</evidence>
<dbReference type="GO" id="GO:0046872">
    <property type="term" value="F:metal ion binding"/>
    <property type="evidence" value="ECO:0007669"/>
    <property type="project" value="UniProtKB-KW"/>
</dbReference>
<keyword evidence="10" id="KW-0238">DNA-binding</keyword>
<evidence type="ECO:0000256" key="10">
    <source>
        <dbReference type="ARBA" id="ARBA00023125"/>
    </source>
</evidence>
<keyword evidence="7" id="KW-0479">Metal-binding</keyword>
<keyword evidence="12" id="KW-1185">Reference proteome</keyword>
<dbReference type="PANTHER" id="PTHR10537:SF3">
    <property type="entry name" value="DNA PRIMASE LARGE SUBUNIT"/>
    <property type="match status" value="1"/>
</dbReference>
<dbReference type="STRING" id="131310.A0A0N4ZNH3"/>
<organism evidence="12 13">
    <name type="scientific">Parastrongyloides trichosuri</name>
    <name type="common">Possum-specific nematode worm</name>
    <dbReference type="NCBI Taxonomy" id="131310"/>
    <lineage>
        <taxon>Eukaryota</taxon>
        <taxon>Metazoa</taxon>
        <taxon>Ecdysozoa</taxon>
        <taxon>Nematoda</taxon>
        <taxon>Chromadorea</taxon>
        <taxon>Rhabditida</taxon>
        <taxon>Tylenchina</taxon>
        <taxon>Panagrolaimomorpha</taxon>
        <taxon>Strongyloidoidea</taxon>
        <taxon>Strongyloididae</taxon>
        <taxon>Parastrongyloides</taxon>
    </lineage>
</organism>
<dbReference type="InterPro" id="IPR058560">
    <property type="entry name" value="DNA_primase_C"/>
</dbReference>
<evidence type="ECO:0000256" key="7">
    <source>
        <dbReference type="ARBA" id="ARBA00022723"/>
    </source>
</evidence>
<dbReference type="CDD" id="cd07322">
    <property type="entry name" value="PriL_PriS_Eukaryotic"/>
    <property type="match status" value="1"/>
</dbReference>
<keyword evidence="6" id="KW-0235">DNA replication</keyword>
<dbReference type="Proteomes" id="UP000038045">
    <property type="component" value="Unplaced"/>
</dbReference>
<accession>A0A0N4ZNH3</accession>
<keyword evidence="8" id="KW-0408">Iron</keyword>
<protein>
    <recommendedName>
        <fullName evidence="3">DNA primase large subunit</fullName>
    </recommendedName>
</protein>
<evidence type="ECO:0000256" key="6">
    <source>
        <dbReference type="ARBA" id="ARBA00022705"/>
    </source>
</evidence>
<evidence type="ECO:0000256" key="2">
    <source>
        <dbReference type="ARBA" id="ARBA00010564"/>
    </source>
</evidence>
<evidence type="ECO:0000256" key="4">
    <source>
        <dbReference type="ARBA" id="ARBA00022485"/>
    </source>
</evidence>
<dbReference type="PANTHER" id="PTHR10537">
    <property type="entry name" value="DNA PRIMASE LARGE SUBUNIT"/>
    <property type="match status" value="1"/>
</dbReference>
<dbReference type="Gene3D" id="1.20.930.80">
    <property type="match status" value="1"/>
</dbReference>
<dbReference type="GO" id="GO:0003677">
    <property type="term" value="F:DNA binding"/>
    <property type="evidence" value="ECO:0007669"/>
    <property type="project" value="UniProtKB-KW"/>
</dbReference>
<dbReference type="WBParaSite" id="PTRK_0001008700.1">
    <property type="protein sequence ID" value="PTRK_0001008700.1"/>
    <property type="gene ID" value="PTRK_0001008700"/>
</dbReference>
<evidence type="ECO:0000256" key="3">
    <source>
        <dbReference type="ARBA" id="ARBA00019038"/>
    </source>
</evidence>